<reference evidence="1" key="1">
    <citation type="submission" date="2014-11" db="EMBL/GenBank/DDBJ databases">
        <authorList>
            <person name="Amaro Gonzalez C."/>
        </authorList>
    </citation>
    <scope>NUCLEOTIDE SEQUENCE</scope>
</reference>
<organism evidence="1">
    <name type="scientific">Anguilla anguilla</name>
    <name type="common">European freshwater eel</name>
    <name type="synonym">Muraena anguilla</name>
    <dbReference type="NCBI Taxonomy" id="7936"/>
    <lineage>
        <taxon>Eukaryota</taxon>
        <taxon>Metazoa</taxon>
        <taxon>Chordata</taxon>
        <taxon>Craniata</taxon>
        <taxon>Vertebrata</taxon>
        <taxon>Euteleostomi</taxon>
        <taxon>Actinopterygii</taxon>
        <taxon>Neopterygii</taxon>
        <taxon>Teleostei</taxon>
        <taxon>Anguilliformes</taxon>
        <taxon>Anguillidae</taxon>
        <taxon>Anguilla</taxon>
    </lineage>
</organism>
<evidence type="ECO:0000313" key="1">
    <source>
        <dbReference type="EMBL" id="JAH41614.1"/>
    </source>
</evidence>
<reference evidence="1" key="2">
    <citation type="journal article" date="2015" name="Fish Shellfish Immunol.">
        <title>Early steps in the European eel (Anguilla anguilla)-Vibrio vulnificus interaction in the gills: Role of the RtxA13 toxin.</title>
        <authorList>
            <person name="Callol A."/>
            <person name="Pajuelo D."/>
            <person name="Ebbesson L."/>
            <person name="Teles M."/>
            <person name="MacKenzie S."/>
            <person name="Amaro C."/>
        </authorList>
    </citation>
    <scope>NUCLEOTIDE SEQUENCE</scope>
</reference>
<proteinExistence type="predicted"/>
<dbReference type="AlphaFoldDB" id="A0A0E9SJP6"/>
<accession>A0A0E9SJP6</accession>
<name>A0A0E9SJP6_ANGAN</name>
<sequence>MVEFGILQYFGTLHYYTFNKENCQVHLQVLCCKTRYPQLYHILYLTQGHIQNINTAES</sequence>
<dbReference type="EMBL" id="GBXM01066963">
    <property type="protein sequence ID" value="JAH41614.1"/>
    <property type="molecule type" value="Transcribed_RNA"/>
</dbReference>
<protein>
    <submittedName>
        <fullName evidence="1">Uncharacterized protein</fullName>
    </submittedName>
</protein>